<evidence type="ECO:0000313" key="2">
    <source>
        <dbReference type="Proteomes" id="UP000277921"/>
    </source>
</evidence>
<reference evidence="1 2" key="1">
    <citation type="submission" date="2018-08" db="EMBL/GenBank/DDBJ databases">
        <title>Comparative analysis of Burkholderia isolates from Puerto Rico.</title>
        <authorList>
            <person name="Hall C."/>
            <person name="Sahl J."/>
            <person name="Wagner D."/>
        </authorList>
    </citation>
    <scope>NUCLEOTIDE SEQUENCE [LARGE SCALE GENOMIC DNA]</scope>
    <source>
        <strain evidence="1 2">Bp9025</strain>
    </source>
</reference>
<dbReference type="Proteomes" id="UP000277921">
    <property type="component" value="Unassembled WGS sequence"/>
</dbReference>
<evidence type="ECO:0000313" key="1">
    <source>
        <dbReference type="EMBL" id="RQT09810.1"/>
    </source>
</evidence>
<proteinExistence type="predicted"/>
<accession>A0A3N8PFB0</accession>
<organism evidence="1 2">
    <name type="scientific">Burkholderia contaminans</name>
    <dbReference type="NCBI Taxonomy" id="488447"/>
    <lineage>
        <taxon>Bacteria</taxon>
        <taxon>Pseudomonadati</taxon>
        <taxon>Pseudomonadota</taxon>
        <taxon>Betaproteobacteria</taxon>
        <taxon>Burkholderiales</taxon>
        <taxon>Burkholderiaceae</taxon>
        <taxon>Burkholderia</taxon>
        <taxon>Burkholderia cepacia complex</taxon>
    </lineage>
</organism>
<name>A0A3N8PFB0_9BURK</name>
<dbReference type="AlphaFoldDB" id="A0A3N8PFB0"/>
<sequence>MAFDFDAVINTPEGSVDMKAGLETLQGVSDAARCIAETLLTEHVPKRQTHKKDVRTILKQSFKGSYGHVFGIEIYDEDAQKKLRKMSRPVFLELMDYFLNEAVYKDHEYELSEAANRIMQELGEKADILTKQLRKSAMHNLHAVPEKFGYGVKIRYRKNRDDQTTLASFDQVTAATISAKPAREDVKITVAITRLNINTGNGRLNVLGSDDTVAFGFKGLYARVSNAIKEPISVNLAYNNLRTSDQWQYMEIVARPIQLRDGKVIKYIVKER</sequence>
<comment type="caution">
    <text evidence="1">The sequence shown here is derived from an EMBL/GenBank/DDBJ whole genome shotgun (WGS) entry which is preliminary data.</text>
</comment>
<protein>
    <submittedName>
        <fullName evidence="1">Uncharacterized protein</fullName>
    </submittedName>
</protein>
<dbReference type="EMBL" id="QTQV01000021">
    <property type="protein sequence ID" value="RQT09810.1"/>
    <property type="molecule type" value="Genomic_DNA"/>
</dbReference>
<gene>
    <name evidence="1" type="ORF">DF051_29440</name>
</gene>
<dbReference type="RefSeq" id="WP_124583503.1">
    <property type="nucleotide sequence ID" value="NZ_QTQV01000021.1"/>
</dbReference>